<name>A0A5B8W315_9SPHI</name>
<dbReference type="InterPro" id="IPR054545">
    <property type="entry name" value="ApeI-like"/>
</dbReference>
<dbReference type="InterPro" id="IPR029069">
    <property type="entry name" value="HotDog_dom_sf"/>
</dbReference>
<proteinExistence type="predicted"/>
<dbReference type="EMBL" id="CP042437">
    <property type="protein sequence ID" value="QEC76708.1"/>
    <property type="molecule type" value="Genomic_DNA"/>
</dbReference>
<dbReference type="SUPFAM" id="SSF54637">
    <property type="entry name" value="Thioesterase/thiol ester dehydrase-isomerase"/>
    <property type="match status" value="1"/>
</dbReference>
<protein>
    <submittedName>
        <fullName evidence="2">3-hydroxyacyl-ACP dehydratase</fullName>
    </submittedName>
</protein>
<evidence type="ECO:0000259" key="1">
    <source>
        <dbReference type="Pfam" id="PF22818"/>
    </source>
</evidence>
<organism evidence="2 3">
    <name type="scientific">Mucilaginibacter ginsenosidivorax</name>
    <dbReference type="NCBI Taxonomy" id="862126"/>
    <lineage>
        <taxon>Bacteria</taxon>
        <taxon>Pseudomonadati</taxon>
        <taxon>Bacteroidota</taxon>
        <taxon>Sphingobacteriia</taxon>
        <taxon>Sphingobacteriales</taxon>
        <taxon>Sphingobacteriaceae</taxon>
        <taxon>Mucilaginibacter</taxon>
    </lineage>
</organism>
<sequence>MLQESFFQFTAPNTDGNTSKTTITLNAGHQIFEGHFPGQPVVPGVCMMQMVKEVLENIIGTKTKLLKAGEMKFLAILNPQVNSTANMQITYTTTDDGSLKVDATIQHESSVFFKFKGVFKK</sequence>
<dbReference type="Pfam" id="PF22818">
    <property type="entry name" value="ApeI-like"/>
    <property type="match status" value="1"/>
</dbReference>
<accession>A0A5B8W315</accession>
<dbReference type="Gene3D" id="3.10.129.10">
    <property type="entry name" value="Hotdog Thioesterase"/>
    <property type="match status" value="1"/>
</dbReference>
<keyword evidence="3" id="KW-1185">Reference proteome</keyword>
<dbReference type="KEGG" id="mgk:FSB76_12385"/>
<evidence type="ECO:0000313" key="2">
    <source>
        <dbReference type="EMBL" id="QEC76708.1"/>
    </source>
</evidence>
<dbReference type="RefSeq" id="WP_147053878.1">
    <property type="nucleotide sequence ID" value="NZ_CP042437.1"/>
</dbReference>
<reference evidence="2 3" key="1">
    <citation type="journal article" date="2013" name="J. Microbiol.">
        <title>Mucilaginibacter ginsenosidivorax sp. nov., with ginsenoside converting activity isolated from sediment.</title>
        <authorList>
            <person name="Kim J.K."/>
            <person name="Choi T.E."/>
            <person name="Liu Q.M."/>
            <person name="Park H.Y."/>
            <person name="Yi T.H."/>
            <person name="Yoon M.H."/>
            <person name="Kim S.C."/>
            <person name="Im W.T."/>
        </authorList>
    </citation>
    <scope>NUCLEOTIDE SEQUENCE [LARGE SCALE GENOMIC DNA]</scope>
    <source>
        <strain evidence="2 3">KHI28</strain>
    </source>
</reference>
<evidence type="ECO:0000313" key="3">
    <source>
        <dbReference type="Proteomes" id="UP000321362"/>
    </source>
</evidence>
<feature type="domain" description="ApeI dehydratase-like" evidence="1">
    <location>
        <begin position="14"/>
        <end position="91"/>
    </location>
</feature>
<dbReference type="AlphaFoldDB" id="A0A5B8W315"/>
<dbReference type="OrthoDB" id="9772788at2"/>
<gene>
    <name evidence="2" type="ORF">FSB76_12385</name>
</gene>
<dbReference type="Proteomes" id="UP000321362">
    <property type="component" value="Chromosome"/>
</dbReference>
<dbReference type="GO" id="GO:0016829">
    <property type="term" value="F:lyase activity"/>
    <property type="evidence" value="ECO:0007669"/>
    <property type="project" value="UniProtKB-KW"/>
</dbReference>